<accession>A0AAD6XR21</accession>
<dbReference type="EMBL" id="JARJCN010000010">
    <property type="protein sequence ID" value="KAJ7097173.1"/>
    <property type="molecule type" value="Genomic_DNA"/>
</dbReference>
<evidence type="ECO:0000313" key="2">
    <source>
        <dbReference type="Proteomes" id="UP001222325"/>
    </source>
</evidence>
<name>A0AAD6XR21_9AGAR</name>
<evidence type="ECO:0000313" key="1">
    <source>
        <dbReference type="EMBL" id="KAJ7097173.1"/>
    </source>
</evidence>
<proteinExistence type="predicted"/>
<sequence length="179" mass="20309">MQVQWLSISQRLTRPLNPSKLGRIRTSCSARRPVGLTVYRARHPARLRLSLWVSGLEPTALTAALGNRRPQHQRPPLEPWVSRPEPVVLALQWAVFDAALRAGAHVLRRHPRRVASDVEAEIARRLLRTRPPVFTCARDRGHPTCSSFSRACCRGLALNGTHKIHFDVHKQYRCATTVR</sequence>
<gene>
    <name evidence="1" type="ORF">B0H15DRAFT_33164</name>
</gene>
<organism evidence="1 2">
    <name type="scientific">Mycena belliarum</name>
    <dbReference type="NCBI Taxonomy" id="1033014"/>
    <lineage>
        <taxon>Eukaryota</taxon>
        <taxon>Fungi</taxon>
        <taxon>Dikarya</taxon>
        <taxon>Basidiomycota</taxon>
        <taxon>Agaricomycotina</taxon>
        <taxon>Agaricomycetes</taxon>
        <taxon>Agaricomycetidae</taxon>
        <taxon>Agaricales</taxon>
        <taxon>Marasmiineae</taxon>
        <taxon>Mycenaceae</taxon>
        <taxon>Mycena</taxon>
    </lineage>
</organism>
<reference evidence="1" key="1">
    <citation type="submission" date="2023-03" db="EMBL/GenBank/DDBJ databases">
        <title>Massive genome expansion in bonnet fungi (Mycena s.s.) driven by repeated elements and novel gene families across ecological guilds.</title>
        <authorList>
            <consortium name="Lawrence Berkeley National Laboratory"/>
            <person name="Harder C.B."/>
            <person name="Miyauchi S."/>
            <person name="Viragh M."/>
            <person name="Kuo A."/>
            <person name="Thoen E."/>
            <person name="Andreopoulos B."/>
            <person name="Lu D."/>
            <person name="Skrede I."/>
            <person name="Drula E."/>
            <person name="Henrissat B."/>
            <person name="Morin E."/>
            <person name="Kohler A."/>
            <person name="Barry K."/>
            <person name="LaButti K."/>
            <person name="Morin E."/>
            <person name="Salamov A."/>
            <person name="Lipzen A."/>
            <person name="Mereny Z."/>
            <person name="Hegedus B."/>
            <person name="Baldrian P."/>
            <person name="Stursova M."/>
            <person name="Weitz H."/>
            <person name="Taylor A."/>
            <person name="Grigoriev I.V."/>
            <person name="Nagy L.G."/>
            <person name="Martin F."/>
            <person name="Kauserud H."/>
        </authorList>
    </citation>
    <scope>NUCLEOTIDE SEQUENCE</scope>
    <source>
        <strain evidence="1">CBHHK173m</strain>
    </source>
</reference>
<keyword evidence="2" id="KW-1185">Reference proteome</keyword>
<dbReference type="Proteomes" id="UP001222325">
    <property type="component" value="Unassembled WGS sequence"/>
</dbReference>
<comment type="caution">
    <text evidence="1">The sequence shown here is derived from an EMBL/GenBank/DDBJ whole genome shotgun (WGS) entry which is preliminary data.</text>
</comment>
<dbReference type="AlphaFoldDB" id="A0AAD6XR21"/>
<protein>
    <submittedName>
        <fullName evidence="1">Uncharacterized protein</fullName>
    </submittedName>
</protein>